<feature type="transmembrane region" description="Helical" evidence="2">
    <location>
        <begin position="321"/>
        <end position="339"/>
    </location>
</feature>
<keyword evidence="2" id="KW-0812">Transmembrane</keyword>
<feature type="transmembrane region" description="Helical" evidence="2">
    <location>
        <begin position="473"/>
        <end position="495"/>
    </location>
</feature>
<evidence type="ECO:0000256" key="1">
    <source>
        <dbReference type="SAM" id="MobiDB-lite"/>
    </source>
</evidence>
<accession>A0A061S5B6</accession>
<feature type="region of interest" description="Disordered" evidence="1">
    <location>
        <begin position="1"/>
        <end position="25"/>
    </location>
</feature>
<gene>
    <name evidence="3" type="ORF">TSPGSL018_16331</name>
</gene>
<feature type="compositionally biased region" description="Polar residues" evidence="1">
    <location>
        <begin position="12"/>
        <end position="23"/>
    </location>
</feature>
<protein>
    <submittedName>
        <fullName evidence="3">Uncharacterized protein</fullName>
    </submittedName>
</protein>
<feature type="transmembrane region" description="Helical" evidence="2">
    <location>
        <begin position="277"/>
        <end position="301"/>
    </location>
</feature>
<dbReference type="AlphaFoldDB" id="A0A061S5B6"/>
<name>A0A061S5B6_9CHLO</name>
<evidence type="ECO:0000313" key="3">
    <source>
        <dbReference type="EMBL" id="JAC77981.1"/>
    </source>
</evidence>
<keyword evidence="2" id="KW-1133">Transmembrane helix</keyword>
<sequence>MQIGNCEPLRSSGHQVAPSNEQGTPLYDEIEGHVRAMLQLSTQIPPMGPRDPHTDATVFKHFLQSLSQNMNYLKEEHWVKPKHESLSRAEKIRKFSEAFRVPRLYEDTYGGGSAMSDVAMAEFATLRAKVLDTEQTLKLLYEHVQRPQPGRQLPVQFPTPFGGRPNLMGVAAAEMFSHQSQLQFLNHSIRADEEFAVAEHSDALGALAGAGWRLPDAVPSEGEGGGGSGRGAESLPRFRHLAHQFKTMCFSCQLLQRTGVALNIYNTFYFLPGGTPWALVVSCFVVQVASPVLLCVSQAGFLEYLSGDHRHVGGEVGRYEFASIAAIVFLFNVINLEIFSKQAKNCLLAWRLRHVVWNWSGSWAGAAVSFMDIFANLVNPCIVAAIINIVLFDSRSILDALLNALALNFIIEVDEYVPRGDMDDALLAHERELGEKIVSFLGGDLRLSCRYSLTAPAEGEPTRKVFHEEIRRTYRAVVALLALSFGGSFLALMIMSVQ</sequence>
<keyword evidence="2" id="KW-0472">Membrane</keyword>
<dbReference type="EMBL" id="GBEZ01007486">
    <property type="protein sequence ID" value="JAC77981.1"/>
    <property type="molecule type" value="Transcribed_RNA"/>
</dbReference>
<proteinExistence type="predicted"/>
<evidence type="ECO:0000256" key="2">
    <source>
        <dbReference type="SAM" id="Phobius"/>
    </source>
</evidence>
<organism evidence="3">
    <name type="scientific">Tetraselmis sp. GSL018</name>
    <dbReference type="NCBI Taxonomy" id="582737"/>
    <lineage>
        <taxon>Eukaryota</taxon>
        <taxon>Viridiplantae</taxon>
        <taxon>Chlorophyta</taxon>
        <taxon>core chlorophytes</taxon>
        <taxon>Chlorodendrophyceae</taxon>
        <taxon>Chlorodendrales</taxon>
        <taxon>Chlorodendraceae</taxon>
        <taxon>Tetraselmis</taxon>
    </lineage>
</organism>
<reference evidence="3" key="1">
    <citation type="submission" date="2014-05" db="EMBL/GenBank/DDBJ databases">
        <title>The transcriptome of the halophilic microalga Tetraselmis sp. GSL018 isolated from the Great Salt Lake, Utah.</title>
        <authorList>
            <person name="Jinkerson R.E."/>
            <person name="D'Adamo S."/>
            <person name="Posewitz M.C."/>
        </authorList>
    </citation>
    <scope>NUCLEOTIDE SEQUENCE</scope>
    <source>
        <strain evidence="3">GSL018</strain>
    </source>
</reference>